<dbReference type="OrthoDB" id="1004212at2"/>
<sequence length="60" mass="6608">MNTFEKLKAMVNAAETDAVKFYGKGNQSAGVRLRKACMEIKNLAHGCRAEITGLKHKAKK</sequence>
<keyword evidence="4" id="KW-1185">Reference proteome</keyword>
<dbReference type="RefSeq" id="WP_121198862.1">
    <property type="nucleotide sequence ID" value="NZ_RBKU01000001.1"/>
</dbReference>
<comment type="function">
    <text evidence="1">Might have a role analogous to that of eukaryotic histone proteins.</text>
</comment>
<dbReference type="InterPro" id="IPR010886">
    <property type="entry name" value="Hc1"/>
</dbReference>
<dbReference type="Proteomes" id="UP000268007">
    <property type="component" value="Unassembled WGS sequence"/>
</dbReference>
<gene>
    <name evidence="3" type="ORF">BDD43_3556</name>
</gene>
<dbReference type="Pfam" id="PF07432">
    <property type="entry name" value="Hc1"/>
    <property type="match status" value="1"/>
</dbReference>
<dbReference type="EMBL" id="RBKU01000001">
    <property type="protein sequence ID" value="RKR83350.1"/>
    <property type="molecule type" value="Genomic_DNA"/>
</dbReference>
<name>A0A495J306_9SPHI</name>
<evidence type="ECO:0000256" key="2">
    <source>
        <dbReference type="ARBA" id="ARBA00008424"/>
    </source>
</evidence>
<accession>A0A495J306</accession>
<dbReference type="GO" id="GO:0003677">
    <property type="term" value="F:DNA binding"/>
    <property type="evidence" value="ECO:0007669"/>
    <property type="project" value="InterPro"/>
</dbReference>
<comment type="similarity">
    <text evidence="2">Belongs to the histone H1/H5 family. HCT subfamily.</text>
</comment>
<dbReference type="AlphaFoldDB" id="A0A495J306"/>
<evidence type="ECO:0000313" key="3">
    <source>
        <dbReference type="EMBL" id="RKR83350.1"/>
    </source>
</evidence>
<evidence type="ECO:0008006" key="5">
    <source>
        <dbReference type="Google" id="ProtNLM"/>
    </source>
</evidence>
<reference evidence="3 4" key="1">
    <citation type="submission" date="2018-10" db="EMBL/GenBank/DDBJ databases">
        <title>Genomic Encyclopedia of Archaeal and Bacterial Type Strains, Phase II (KMG-II): from individual species to whole genera.</title>
        <authorList>
            <person name="Goeker M."/>
        </authorList>
    </citation>
    <scope>NUCLEOTIDE SEQUENCE [LARGE SCALE GENOMIC DNA]</scope>
    <source>
        <strain evidence="3 4">DSM 18602</strain>
    </source>
</reference>
<organism evidence="3 4">
    <name type="scientific">Mucilaginibacter gracilis</name>
    <dbReference type="NCBI Taxonomy" id="423350"/>
    <lineage>
        <taxon>Bacteria</taxon>
        <taxon>Pseudomonadati</taxon>
        <taxon>Bacteroidota</taxon>
        <taxon>Sphingobacteriia</taxon>
        <taxon>Sphingobacteriales</taxon>
        <taxon>Sphingobacteriaceae</taxon>
        <taxon>Mucilaginibacter</taxon>
    </lineage>
</organism>
<dbReference type="GO" id="GO:0030527">
    <property type="term" value="F:structural constituent of chromatin"/>
    <property type="evidence" value="ECO:0007669"/>
    <property type="project" value="InterPro"/>
</dbReference>
<protein>
    <recommendedName>
        <fullName evidence="5">Histone H1-like protein Hc1</fullName>
    </recommendedName>
</protein>
<evidence type="ECO:0000256" key="1">
    <source>
        <dbReference type="ARBA" id="ARBA00002333"/>
    </source>
</evidence>
<proteinExistence type="inferred from homology"/>
<comment type="caution">
    <text evidence="3">The sequence shown here is derived from an EMBL/GenBank/DDBJ whole genome shotgun (WGS) entry which is preliminary data.</text>
</comment>
<evidence type="ECO:0000313" key="4">
    <source>
        <dbReference type="Proteomes" id="UP000268007"/>
    </source>
</evidence>